<keyword evidence="1" id="KW-0732">Signal</keyword>
<feature type="chain" id="PRO_5040404170" evidence="1">
    <location>
        <begin position="19"/>
        <end position="153"/>
    </location>
</feature>
<name>A0A9P7ZR28_9HYPO</name>
<dbReference type="RefSeq" id="XP_046120672.1">
    <property type="nucleotide sequence ID" value="XM_046260132.1"/>
</dbReference>
<dbReference type="AlphaFoldDB" id="A0A9P7ZR28"/>
<protein>
    <submittedName>
        <fullName evidence="2">Uncharacterized protein</fullName>
    </submittedName>
</protein>
<comment type="caution">
    <text evidence="2">The sequence shown here is derived from an EMBL/GenBank/DDBJ whole genome shotgun (WGS) entry which is preliminary data.</text>
</comment>
<sequence>MLFQKHILLICHALLVIAQNLQPRMQIPGVGFSLTPDHGVAAIFYKNKTWAEVARVEGSSTYKALMRKAPSTELVPDQRSSWRAVTDVVCPVLDTFKPELCKRNPDVESAKDLLRNLKAAVASRLGTTFCYTQIALPDRKWAYQLPWHSRAVN</sequence>
<dbReference type="GeneID" id="70291035"/>
<evidence type="ECO:0000313" key="2">
    <source>
        <dbReference type="EMBL" id="KAG9256748.1"/>
    </source>
</evidence>
<feature type="signal peptide" evidence="1">
    <location>
        <begin position="1"/>
        <end position="18"/>
    </location>
</feature>
<organism evidence="2 3">
    <name type="scientific">Emericellopsis atlantica</name>
    <dbReference type="NCBI Taxonomy" id="2614577"/>
    <lineage>
        <taxon>Eukaryota</taxon>
        <taxon>Fungi</taxon>
        <taxon>Dikarya</taxon>
        <taxon>Ascomycota</taxon>
        <taxon>Pezizomycotina</taxon>
        <taxon>Sordariomycetes</taxon>
        <taxon>Hypocreomycetidae</taxon>
        <taxon>Hypocreales</taxon>
        <taxon>Bionectriaceae</taxon>
        <taxon>Emericellopsis</taxon>
    </lineage>
</organism>
<gene>
    <name evidence="2" type="ORF">F5Z01DRAFT_487258</name>
</gene>
<keyword evidence="3" id="KW-1185">Reference proteome</keyword>
<evidence type="ECO:0000313" key="3">
    <source>
        <dbReference type="Proteomes" id="UP000887229"/>
    </source>
</evidence>
<reference evidence="2" key="1">
    <citation type="journal article" date="2021" name="IMA Fungus">
        <title>Genomic characterization of three marine fungi, including Emericellopsis atlantica sp. nov. with signatures of a generalist lifestyle and marine biomass degradation.</title>
        <authorList>
            <person name="Hagestad O.C."/>
            <person name="Hou L."/>
            <person name="Andersen J.H."/>
            <person name="Hansen E.H."/>
            <person name="Altermark B."/>
            <person name="Li C."/>
            <person name="Kuhnert E."/>
            <person name="Cox R.J."/>
            <person name="Crous P.W."/>
            <person name="Spatafora J.W."/>
            <person name="Lail K."/>
            <person name="Amirebrahimi M."/>
            <person name="Lipzen A."/>
            <person name="Pangilinan J."/>
            <person name="Andreopoulos W."/>
            <person name="Hayes R.D."/>
            <person name="Ng V."/>
            <person name="Grigoriev I.V."/>
            <person name="Jackson S.A."/>
            <person name="Sutton T.D.S."/>
            <person name="Dobson A.D.W."/>
            <person name="Rama T."/>
        </authorList>
    </citation>
    <scope>NUCLEOTIDE SEQUENCE</scope>
    <source>
        <strain evidence="2">TS7</strain>
    </source>
</reference>
<evidence type="ECO:0000256" key="1">
    <source>
        <dbReference type="SAM" id="SignalP"/>
    </source>
</evidence>
<accession>A0A9P7ZR28</accession>
<proteinExistence type="predicted"/>
<dbReference type="OrthoDB" id="3643156at2759"/>
<dbReference type="EMBL" id="MU251247">
    <property type="protein sequence ID" value="KAG9256748.1"/>
    <property type="molecule type" value="Genomic_DNA"/>
</dbReference>
<dbReference type="Proteomes" id="UP000887229">
    <property type="component" value="Unassembled WGS sequence"/>
</dbReference>